<dbReference type="AlphaFoldDB" id="A0A553NSG9"/>
<reference evidence="2 3" key="1">
    <citation type="journal article" date="2018" name="Nat. Ecol. Evol.">
        <title>Genomic signatures of mitonuclear coevolution across populations of Tigriopus californicus.</title>
        <authorList>
            <person name="Barreto F.S."/>
            <person name="Watson E.T."/>
            <person name="Lima T.G."/>
            <person name="Willett C.S."/>
            <person name="Edmands S."/>
            <person name="Li W."/>
            <person name="Burton R.S."/>
        </authorList>
    </citation>
    <scope>NUCLEOTIDE SEQUENCE [LARGE SCALE GENOMIC DNA]</scope>
    <source>
        <strain evidence="2 3">San Diego</strain>
    </source>
</reference>
<dbReference type="Gene3D" id="3.30.740.10">
    <property type="entry name" value="Protein Inhibitor Of Neuronal Nitric Oxide Synthase"/>
    <property type="match status" value="1"/>
</dbReference>
<proteinExistence type="predicted"/>
<sequence length="175" mass="20038">MADDLLGGGLDIDGWNFIKLETTRNVQDLADRSHVHRQMVPILRKTMMLKPQFREAKEVVIAALDASHAIEPLWIAERIKRGLDNLFGASWHVVVGEEFTFDIDYDDNLVFHMFYGNVGILAWKCGAILPSSINHISDPNTKEKMKSLLLKKRDDNDTEVAPQRKKARDYFSEKI</sequence>
<comment type="caution">
    <text evidence="2">The sequence shown here is derived from an EMBL/GenBank/DDBJ whole genome shotgun (WGS) entry which is preliminary data.</text>
</comment>
<evidence type="ECO:0000256" key="1">
    <source>
        <dbReference type="SAM" id="MobiDB-lite"/>
    </source>
</evidence>
<gene>
    <name evidence="2" type="ORF">TCAL_12020</name>
</gene>
<protein>
    <recommendedName>
        <fullName evidence="4">Dynein light chain</fullName>
    </recommendedName>
</protein>
<dbReference type="InterPro" id="IPR001372">
    <property type="entry name" value="Dynein_light_chain_typ-1/2"/>
</dbReference>
<evidence type="ECO:0000313" key="3">
    <source>
        <dbReference type="Proteomes" id="UP000318571"/>
    </source>
</evidence>
<dbReference type="Proteomes" id="UP000318571">
    <property type="component" value="Chromosome 1"/>
</dbReference>
<dbReference type="OrthoDB" id="6506078at2759"/>
<evidence type="ECO:0000313" key="2">
    <source>
        <dbReference type="EMBL" id="TRY68382.1"/>
    </source>
</evidence>
<keyword evidence="3" id="KW-1185">Reference proteome</keyword>
<dbReference type="EMBL" id="VCGU01000010">
    <property type="protein sequence ID" value="TRY68382.1"/>
    <property type="molecule type" value="Genomic_DNA"/>
</dbReference>
<accession>A0A553NSG9</accession>
<organism evidence="2 3">
    <name type="scientific">Tigriopus californicus</name>
    <name type="common">Marine copepod</name>
    <dbReference type="NCBI Taxonomy" id="6832"/>
    <lineage>
        <taxon>Eukaryota</taxon>
        <taxon>Metazoa</taxon>
        <taxon>Ecdysozoa</taxon>
        <taxon>Arthropoda</taxon>
        <taxon>Crustacea</taxon>
        <taxon>Multicrustacea</taxon>
        <taxon>Hexanauplia</taxon>
        <taxon>Copepoda</taxon>
        <taxon>Harpacticoida</taxon>
        <taxon>Harpacticidae</taxon>
        <taxon>Tigriopus</taxon>
    </lineage>
</organism>
<dbReference type="STRING" id="6832.A0A553NSG9"/>
<dbReference type="GO" id="GO:0030286">
    <property type="term" value="C:dynein complex"/>
    <property type="evidence" value="ECO:0007669"/>
    <property type="project" value="InterPro"/>
</dbReference>
<dbReference type="GO" id="GO:0007017">
    <property type="term" value="P:microtubule-based process"/>
    <property type="evidence" value="ECO:0007669"/>
    <property type="project" value="InterPro"/>
</dbReference>
<feature type="region of interest" description="Disordered" evidence="1">
    <location>
        <begin position="153"/>
        <end position="175"/>
    </location>
</feature>
<dbReference type="InterPro" id="IPR037177">
    <property type="entry name" value="DLC_sf"/>
</dbReference>
<name>A0A553NSG9_TIGCA</name>
<dbReference type="CDD" id="cd21453">
    <property type="entry name" value="DLC-like_DNAL4"/>
    <property type="match status" value="1"/>
</dbReference>
<dbReference type="Pfam" id="PF01221">
    <property type="entry name" value="Dynein_light"/>
    <property type="match status" value="1"/>
</dbReference>
<dbReference type="SMART" id="SM01375">
    <property type="entry name" value="Dynein_light"/>
    <property type="match status" value="1"/>
</dbReference>
<evidence type="ECO:0008006" key="4">
    <source>
        <dbReference type="Google" id="ProtNLM"/>
    </source>
</evidence>
<dbReference type="SUPFAM" id="SSF54648">
    <property type="entry name" value="DLC"/>
    <property type="match status" value="1"/>
</dbReference>